<evidence type="ECO:0000256" key="1">
    <source>
        <dbReference type="SAM" id="Phobius"/>
    </source>
</evidence>
<reference evidence="2 3" key="1">
    <citation type="submission" date="2021-01" db="EMBL/GenBank/DDBJ databases">
        <title>Whole genome shotgun sequence of Plantactinospora endophytica NBRC 110450.</title>
        <authorList>
            <person name="Komaki H."/>
            <person name="Tamura T."/>
        </authorList>
    </citation>
    <scope>NUCLEOTIDE SEQUENCE [LARGE SCALE GENOMIC DNA]</scope>
    <source>
        <strain evidence="2 3">NBRC 110450</strain>
    </source>
</reference>
<comment type="caution">
    <text evidence="2">The sequence shown here is derived from an EMBL/GenBank/DDBJ whole genome shotgun (WGS) entry which is preliminary data.</text>
</comment>
<dbReference type="EMBL" id="BONW01000012">
    <property type="protein sequence ID" value="GIG87551.1"/>
    <property type="molecule type" value="Genomic_DNA"/>
</dbReference>
<name>A0ABQ4DYP3_9ACTN</name>
<keyword evidence="1" id="KW-0472">Membrane</keyword>
<dbReference type="Proteomes" id="UP000646749">
    <property type="component" value="Unassembled WGS sequence"/>
</dbReference>
<dbReference type="RefSeq" id="WP_203866129.1">
    <property type="nucleotide sequence ID" value="NZ_BONW01000012.1"/>
</dbReference>
<proteinExistence type="predicted"/>
<keyword evidence="1" id="KW-1133">Transmembrane helix</keyword>
<keyword evidence="1" id="KW-0812">Transmembrane</keyword>
<protein>
    <recommendedName>
        <fullName evidence="4">Methanolan biosynthesis EpsI domain-containing protein</fullName>
    </recommendedName>
</protein>
<sequence>MDRSVVLTVIVTVASTAVVLGVVWLWTEAETRRQQDDEQYLVTEVSGWAARNGWTVPAEPGMALARELDLRNHPGQRVVVTIEGEYAARRAAVLCCVDTREEGGRYSVALVRLDRARPELAVGQRLRYQIRSAANPSLPDGPDRDGRFDRSLRVGADSDPTAAALLTAPVRAALLDLRRFGAGWWQFRSQGDMSEFVRVRGDVLRVIVAGWAPGTEPRAFLDAVSRLAAALPGAPAPVLGDGPQAGTPPN</sequence>
<feature type="transmembrane region" description="Helical" evidence="1">
    <location>
        <begin position="6"/>
        <end position="26"/>
    </location>
</feature>
<evidence type="ECO:0008006" key="4">
    <source>
        <dbReference type="Google" id="ProtNLM"/>
    </source>
</evidence>
<organism evidence="2 3">
    <name type="scientific">Plantactinospora endophytica</name>
    <dbReference type="NCBI Taxonomy" id="673535"/>
    <lineage>
        <taxon>Bacteria</taxon>
        <taxon>Bacillati</taxon>
        <taxon>Actinomycetota</taxon>
        <taxon>Actinomycetes</taxon>
        <taxon>Micromonosporales</taxon>
        <taxon>Micromonosporaceae</taxon>
        <taxon>Plantactinospora</taxon>
    </lineage>
</organism>
<accession>A0ABQ4DYP3</accession>
<keyword evidence="3" id="KW-1185">Reference proteome</keyword>
<evidence type="ECO:0000313" key="3">
    <source>
        <dbReference type="Proteomes" id="UP000646749"/>
    </source>
</evidence>
<evidence type="ECO:0000313" key="2">
    <source>
        <dbReference type="EMBL" id="GIG87551.1"/>
    </source>
</evidence>
<gene>
    <name evidence="2" type="ORF">Pen02_24870</name>
</gene>